<organism evidence="1 2">
    <name type="scientific">Myroides indicus</name>
    <dbReference type="NCBI Taxonomy" id="1323422"/>
    <lineage>
        <taxon>Bacteria</taxon>
        <taxon>Pseudomonadati</taxon>
        <taxon>Bacteroidota</taxon>
        <taxon>Flavobacteriia</taxon>
        <taxon>Flavobacteriales</taxon>
        <taxon>Flavobacteriaceae</taxon>
        <taxon>Myroides</taxon>
    </lineage>
</organism>
<dbReference type="OrthoDB" id="1440774at2"/>
<comment type="caution">
    <text evidence="1">The sequence shown here is derived from an EMBL/GenBank/DDBJ whole genome shotgun (WGS) entry which is preliminary data.</text>
</comment>
<accession>A0A4R7EQR6</accession>
<dbReference type="AlphaFoldDB" id="A0A4R7EQR6"/>
<proteinExistence type="predicted"/>
<reference evidence="1 2" key="1">
    <citation type="submission" date="2019-03" db="EMBL/GenBank/DDBJ databases">
        <title>Genomic Encyclopedia of Archaeal and Bacterial Type Strains, Phase II (KMG-II): from individual species to whole genera.</title>
        <authorList>
            <person name="Goeker M."/>
        </authorList>
    </citation>
    <scope>NUCLEOTIDE SEQUENCE [LARGE SCALE GENOMIC DNA]</scope>
    <source>
        <strain evidence="1 2">DSM 28213</strain>
    </source>
</reference>
<dbReference type="NCBIfam" id="TIGR01200">
    <property type="entry name" value="GLPGLI"/>
    <property type="match status" value="1"/>
</dbReference>
<evidence type="ECO:0000313" key="2">
    <source>
        <dbReference type="Proteomes" id="UP000295215"/>
    </source>
</evidence>
<dbReference type="InterPro" id="IPR005901">
    <property type="entry name" value="GLPGLI"/>
</dbReference>
<dbReference type="EMBL" id="SOAG01000025">
    <property type="protein sequence ID" value="TDS54602.1"/>
    <property type="molecule type" value="Genomic_DNA"/>
</dbReference>
<protein>
    <submittedName>
        <fullName evidence="1">GLPGLI family protein</fullName>
    </submittedName>
</protein>
<dbReference type="Proteomes" id="UP000295215">
    <property type="component" value="Unassembled WGS sequence"/>
</dbReference>
<evidence type="ECO:0000313" key="1">
    <source>
        <dbReference type="EMBL" id="TDS54602.1"/>
    </source>
</evidence>
<dbReference type="RefSeq" id="WP_133713330.1">
    <property type="nucleotide sequence ID" value="NZ_SOAG01000025.1"/>
</dbReference>
<keyword evidence="2" id="KW-1185">Reference proteome</keyword>
<sequence>MKKIFIILAVMCFTVISYAQEFQNVMRYEYQLTYKPFEKIEGIEPAEITEKIFLDVLDTQSRFMPEYLLIDIEAEIKDEEADVPESQFKWLAVFKENKNMTTVEKLNSLQIYAVKQDVNLIKWNILPEQGDYNGLKVQKAEAEFGGRHWTVWFTQEISLIDGPYKFKNLPGFVVKAVDSDKDYLFEFLKSEKASTFLLTEFPQAEEVTDKQLKRIKEANANKNLLQIIEERGSRWANPTEDVKVREHMTKKIGKEPNPIELY</sequence>
<gene>
    <name evidence="1" type="ORF">C8P70_12545</name>
</gene>
<name>A0A4R7EQR6_9FLAO</name>